<keyword evidence="6 7" id="KW-0472">Membrane</keyword>
<feature type="transmembrane region" description="Helical" evidence="7">
    <location>
        <begin position="141"/>
        <end position="165"/>
    </location>
</feature>
<evidence type="ECO:0000313" key="9">
    <source>
        <dbReference type="Proteomes" id="UP000636264"/>
    </source>
</evidence>
<dbReference type="GO" id="GO:0005886">
    <property type="term" value="C:plasma membrane"/>
    <property type="evidence" value="ECO:0007669"/>
    <property type="project" value="UniProtKB-SubCell"/>
</dbReference>
<name>A0A916RS26_9HYPH</name>
<dbReference type="GO" id="GO:0006605">
    <property type="term" value="P:protein targeting"/>
    <property type="evidence" value="ECO:0007669"/>
    <property type="project" value="UniProtKB-UniRule"/>
</dbReference>
<keyword evidence="4 7" id="KW-0812">Transmembrane</keyword>
<organism evidence="8 9">
    <name type="scientific">Nitratireductor aestuarii</name>
    <dbReference type="NCBI Taxonomy" id="1735103"/>
    <lineage>
        <taxon>Bacteria</taxon>
        <taxon>Pseudomonadati</taxon>
        <taxon>Pseudomonadota</taxon>
        <taxon>Alphaproteobacteria</taxon>
        <taxon>Hyphomicrobiales</taxon>
        <taxon>Phyllobacteriaceae</taxon>
        <taxon>Nitratireductor</taxon>
    </lineage>
</organism>
<keyword evidence="5 7" id="KW-1133">Transmembrane helix</keyword>
<accession>A0A916RS26</accession>
<dbReference type="NCBIfam" id="TIGR01401">
    <property type="entry name" value="fliR_like_III"/>
    <property type="match status" value="1"/>
</dbReference>
<feature type="transmembrane region" description="Helical" evidence="7">
    <location>
        <begin position="47"/>
        <end position="66"/>
    </location>
</feature>
<dbReference type="PRINTS" id="PR00953">
    <property type="entry name" value="TYPE3IMRPROT"/>
</dbReference>
<evidence type="ECO:0000256" key="1">
    <source>
        <dbReference type="ARBA" id="ARBA00004651"/>
    </source>
</evidence>
<dbReference type="PANTHER" id="PTHR30065:SF1">
    <property type="entry name" value="SURFACE PRESENTATION OF ANTIGENS PROTEIN SPAR"/>
    <property type="match status" value="1"/>
</dbReference>
<evidence type="ECO:0000256" key="6">
    <source>
        <dbReference type="ARBA" id="ARBA00023136"/>
    </source>
</evidence>
<sequence length="276" mass="30467">MNDFVETGRLFLGLYEREFTALILTLPRVYLFVYVSQIMGLQAVPRLVRNAMVLVLTAFAAPINLAHIDGFDGSVLTYASHFFKEAVIGLLMGYVFGWIFWAVQSAGALIDNQRGAAIASSIDPLHAQETTPLGLLFSQAFLTYTFLSGAILNLLFVLFQSFVLWPAGQLIPRPTEHLPAVLLSMADRGTETIVIYALPVVALMFLTEFALALVSRFTPQVQVFILSMPIKSALAMFILIVYFSRLLDAANFDLMLVRNGLEELISALRGIPDGNP</sequence>
<evidence type="ECO:0000256" key="2">
    <source>
        <dbReference type="ARBA" id="ARBA00009772"/>
    </source>
</evidence>
<keyword evidence="9" id="KW-1185">Reference proteome</keyword>
<evidence type="ECO:0000256" key="7">
    <source>
        <dbReference type="RuleBase" id="RU362072"/>
    </source>
</evidence>
<dbReference type="InterPro" id="IPR002010">
    <property type="entry name" value="T3SS_IM_R"/>
</dbReference>
<evidence type="ECO:0000256" key="5">
    <source>
        <dbReference type="ARBA" id="ARBA00022989"/>
    </source>
</evidence>
<dbReference type="PANTHER" id="PTHR30065">
    <property type="entry name" value="FLAGELLAR BIOSYNTHETIC PROTEIN FLIR"/>
    <property type="match status" value="1"/>
</dbReference>
<keyword evidence="3 7" id="KW-1003">Cell membrane</keyword>
<dbReference type="EMBL" id="BMIF01000004">
    <property type="protein sequence ID" value="GGA64866.1"/>
    <property type="molecule type" value="Genomic_DNA"/>
</dbReference>
<feature type="transmembrane region" description="Helical" evidence="7">
    <location>
        <begin position="86"/>
        <end position="110"/>
    </location>
</feature>
<dbReference type="AlphaFoldDB" id="A0A916RS26"/>
<proteinExistence type="inferred from homology"/>
<reference evidence="8" key="2">
    <citation type="submission" date="2020-09" db="EMBL/GenBank/DDBJ databases">
        <authorList>
            <person name="Sun Q."/>
            <person name="Zhou Y."/>
        </authorList>
    </citation>
    <scope>NUCLEOTIDE SEQUENCE</scope>
    <source>
        <strain evidence="8">CGMCC 1.15320</strain>
    </source>
</reference>
<dbReference type="Pfam" id="PF01311">
    <property type="entry name" value="Bac_export_1"/>
    <property type="match status" value="1"/>
</dbReference>
<dbReference type="Proteomes" id="UP000636264">
    <property type="component" value="Unassembled WGS sequence"/>
</dbReference>
<feature type="transmembrane region" description="Helical" evidence="7">
    <location>
        <begin position="193"/>
        <end position="214"/>
    </location>
</feature>
<evidence type="ECO:0000256" key="4">
    <source>
        <dbReference type="ARBA" id="ARBA00022692"/>
    </source>
</evidence>
<gene>
    <name evidence="8" type="primary">yscT</name>
    <name evidence="8" type="ORF">GCM10011385_18340</name>
</gene>
<comment type="caution">
    <text evidence="8">The sequence shown here is derived from an EMBL/GenBank/DDBJ whole genome shotgun (WGS) entry which is preliminary data.</text>
</comment>
<feature type="transmembrane region" description="Helical" evidence="7">
    <location>
        <begin position="19"/>
        <end position="35"/>
    </location>
</feature>
<dbReference type="RefSeq" id="WP_188720739.1">
    <property type="nucleotide sequence ID" value="NZ_BMIF01000004.1"/>
</dbReference>
<evidence type="ECO:0000256" key="3">
    <source>
        <dbReference type="ARBA" id="ARBA00022475"/>
    </source>
</evidence>
<protein>
    <submittedName>
        <fullName evidence="8">Yop proteins translocation protein T</fullName>
    </submittedName>
</protein>
<feature type="transmembrane region" description="Helical" evidence="7">
    <location>
        <begin position="221"/>
        <end position="243"/>
    </location>
</feature>
<dbReference type="InterPro" id="IPR006304">
    <property type="entry name" value="T3SS_SpaR/YscT"/>
</dbReference>
<evidence type="ECO:0000313" key="8">
    <source>
        <dbReference type="EMBL" id="GGA64866.1"/>
    </source>
</evidence>
<reference evidence="8" key="1">
    <citation type="journal article" date="2014" name="Int. J. Syst. Evol. Microbiol.">
        <title>Complete genome sequence of Corynebacterium casei LMG S-19264T (=DSM 44701T), isolated from a smear-ripened cheese.</title>
        <authorList>
            <consortium name="US DOE Joint Genome Institute (JGI-PGF)"/>
            <person name="Walter F."/>
            <person name="Albersmeier A."/>
            <person name="Kalinowski J."/>
            <person name="Ruckert C."/>
        </authorList>
    </citation>
    <scope>NUCLEOTIDE SEQUENCE</scope>
    <source>
        <strain evidence="8">CGMCC 1.15320</strain>
    </source>
</reference>
<comment type="similarity">
    <text evidence="2 7">Belongs to the FliR/MopE/SpaR family.</text>
</comment>
<comment type="subcellular location">
    <subcellularLocation>
        <location evidence="1 7">Cell membrane</location>
        <topology evidence="1 7">Multi-pass membrane protein</topology>
    </subcellularLocation>
</comment>